<dbReference type="InterPro" id="IPR036582">
    <property type="entry name" value="Mao_N_sf"/>
</dbReference>
<protein>
    <recommendedName>
        <fullName evidence="1">GH18 domain-containing protein</fullName>
    </recommendedName>
</protein>
<dbReference type="RefSeq" id="WP_068603229.1">
    <property type="nucleotide sequence ID" value="NZ_CP011388.1"/>
</dbReference>
<organism evidence="2 3">
    <name type="scientific">Paenibacillus swuensis</name>
    <dbReference type="NCBI Taxonomy" id="1178515"/>
    <lineage>
        <taxon>Bacteria</taxon>
        <taxon>Bacillati</taxon>
        <taxon>Bacillota</taxon>
        <taxon>Bacilli</taxon>
        <taxon>Bacillales</taxon>
        <taxon>Paenibacillaceae</taxon>
        <taxon>Paenibacillus</taxon>
    </lineage>
</organism>
<dbReference type="InterPro" id="IPR012854">
    <property type="entry name" value="Cu_amine_oxidase-like_N"/>
</dbReference>
<dbReference type="InterPro" id="IPR001223">
    <property type="entry name" value="Glyco_hydro18_cat"/>
</dbReference>
<dbReference type="EMBL" id="CP011388">
    <property type="protein sequence ID" value="ANE45052.1"/>
    <property type="molecule type" value="Genomic_DNA"/>
</dbReference>
<proteinExistence type="predicted"/>
<dbReference type="STRING" id="1178515.SY83_00160"/>
<dbReference type="PROSITE" id="PS51910">
    <property type="entry name" value="GH18_2"/>
    <property type="match status" value="1"/>
</dbReference>
<dbReference type="GO" id="GO:0070492">
    <property type="term" value="F:oligosaccharide binding"/>
    <property type="evidence" value="ECO:0007669"/>
    <property type="project" value="TreeGrafter"/>
</dbReference>
<dbReference type="SUPFAM" id="SSF51445">
    <property type="entry name" value="(Trans)glycosidases"/>
    <property type="match status" value="1"/>
</dbReference>
<sequence length="434" mass="46627">MIYNLYSSRILRKVSSVLTSSLLLGTVLAPSAILARTSSSEIGITLDDYALPFPVAPFFGQGVTMVPFRSIAEALDIRVRWDAAAKSIIADGTDSGGSKQVILTLNKKTAKVNGQSVSLSAAPVQIKGNVLVPLNFFSSQFGASVAWNGAMKKVEILSPKEKMHLRAFYAIKSFSHVSLIPDFDSVAFGWARLNEQGEFITNGKDFYLPQAAGDVTPESIVGDAVSSGTAPYLMVYSGDEQGQLTKLLGDEDLMDRALDGLFDLAETKGFQGVMLDFEGLGLIGPKGAGVAGVAKVQIQFTEFVHKASSRARAQGLKLSVALQPLNGWFKGYDYKKLGALVDDMVIMAYAYGDQQSPEPLPQVDEAIRLSLAQVPKEKLLLGVSFASENEASLNAVVGLAKRYNLKGAAFWRLGQPGAAELGALFERVERNQSK</sequence>
<dbReference type="OrthoDB" id="9769314at2"/>
<dbReference type="Pfam" id="PF07833">
    <property type="entry name" value="Cu_amine_oxidN1"/>
    <property type="match status" value="1"/>
</dbReference>
<evidence type="ECO:0000259" key="1">
    <source>
        <dbReference type="PROSITE" id="PS51910"/>
    </source>
</evidence>
<dbReference type="PANTHER" id="PTHR46066:SF2">
    <property type="entry name" value="CHITINASE DOMAIN-CONTAINING PROTEIN 1"/>
    <property type="match status" value="1"/>
</dbReference>
<dbReference type="GO" id="GO:0005975">
    <property type="term" value="P:carbohydrate metabolic process"/>
    <property type="evidence" value="ECO:0007669"/>
    <property type="project" value="InterPro"/>
</dbReference>
<dbReference type="Pfam" id="PF00704">
    <property type="entry name" value="Glyco_hydro_18"/>
    <property type="match status" value="1"/>
</dbReference>
<evidence type="ECO:0000313" key="3">
    <source>
        <dbReference type="Proteomes" id="UP000076927"/>
    </source>
</evidence>
<dbReference type="KEGG" id="pswu:SY83_00160"/>
<dbReference type="Gene3D" id="3.20.20.80">
    <property type="entry name" value="Glycosidases"/>
    <property type="match status" value="1"/>
</dbReference>
<dbReference type="Proteomes" id="UP000076927">
    <property type="component" value="Chromosome"/>
</dbReference>
<dbReference type="AlphaFoldDB" id="A0A172TDM6"/>
<feature type="domain" description="GH18" evidence="1">
    <location>
        <begin position="163"/>
        <end position="434"/>
    </location>
</feature>
<reference evidence="2 3" key="1">
    <citation type="submission" date="2015-01" db="EMBL/GenBank/DDBJ databases">
        <title>Paenibacillus swuensis/DY6/whole genome sequencing.</title>
        <authorList>
            <person name="Kim M.K."/>
            <person name="Srinivasan S."/>
            <person name="Lee J.-J."/>
        </authorList>
    </citation>
    <scope>NUCLEOTIDE SEQUENCE [LARGE SCALE GENOMIC DNA]</scope>
    <source>
        <strain evidence="2 3">DY6</strain>
    </source>
</reference>
<dbReference type="Gene3D" id="3.30.457.10">
    <property type="entry name" value="Copper amine oxidase-like, N-terminal domain"/>
    <property type="match status" value="1"/>
</dbReference>
<accession>A0A172TDM6</accession>
<gene>
    <name evidence="2" type="ORF">SY83_00160</name>
</gene>
<keyword evidence="3" id="KW-1185">Reference proteome</keyword>
<dbReference type="SUPFAM" id="SSF55383">
    <property type="entry name" value="Copper amine oxidase, domain N"/>
    <property type="match status" value="1"/>
</dbReference>
<name>A0A172TDM6_9BACL</name>
<dbReference type="InterPro" id="IPR017853">
    <property type="entry name" value="GH"/>
</dbReference>
<dbReference type="PATRIC" id="fig|1178515.4.peg.35"/>
<dbReference type="PANTHER" id="PTHR46066">
    <property type="entry name" value="CHITINASE DOMAIN-CONTAINING PROTEIN 1 FAMILY MEMBER"/>
    <property type="match status" value="1"/>
</dbReference>
<dbReference type="GO" id="GO:0012505">
    <property type="term" value="C:endomembrane system"/>
    <property type="evidence" value="ECO:0007669"/>
    <property type="project" value="TreeGrafter"/>
</dbReference>
<evidence type="ECO:0000313" key="2">
    <source>
        <dbReference type="EMBL" id="ANE45052.1"/>
    </source>
</evidence>